<evidence type="ECO:0000259" key="5">
    <source>
        <dbReference type="Pfam" id="PF13399"/>
    </source>
</evidence>
<dbReference type="PANTHER" id="PTHR33392">
    <property type="entry name" value="POLYISOPRENYL-TEICHOIC ACID--PEPTIDOGLYCAN TEICHOIC ACID TRANSFERASE TAGU"/>
    <property type="match status" value="1"/>
</dbReference>
<feature type="compositionally biased region" description="Low complexity" evidence="2">
    <location>
        <begin position="10"/>
        <end position="20"/>
    </location>
</feature>
<dbReference type="Pfam" id="PF13399">
    <property type="entry name" value="LytR_C"/>
    <property type="match status" value="1"/>
</dbReference>
<dbReference type="OrthoDB" id="9782542at2"/>
<keyword evidence="3" id="KW-0472">Membrane</keyword>
<keyword evidence="3" id="KW-0812">Transmembrane</keyword>
<dbReference type="InterPro" id="IPR004474">
    <property type="entry name" value="LytR_CpsA_psr"/>
</dbReference>
<accession>A0A1S2PX73</accession>
<dbReference type="EMBL" id="MLYP01000013">
    <property type="protein sequence ID" value="OIJ98438.1"/>
    <property type="molecule type" value="Genomic_DNA"/>
</dbReference>
<dbReference type="STRING" id="1428652.BIV24_06265"/>
<dbReference type="AlphaFoldDB" id="A0A1S2PX73"/>
<dbReference type="Gene3D" id="3.30.70.2390">
    <property type="match status" value="1"/>
</dbReference>
<gene>
    <name evidence="6" type="ORF">BIV24_06265</name>
</gene>
<reference evidence="6 7" key="1">
    <citation type="submission" date="2016-10" db="EMBL/GenBank/DDBJ databases">
        <title>Genome sequence of Streptomyces sp. MUSC 93.</title>
        <authorList>
            <person name="Lee L.-H."/>
            <person name="Ser H.-L."/>
            <person name="Law J.W.-F."/>
        </authorList>
    </citation>
    <scope>NUCLEOTIDE SEQUENCE [LARGE SCALE GENOMIC DNA]</scope>
    <source>
        <strain evidence="6 7">MUSC 93</strain>
    </source>
</reference>
<comment type="similarity">
    <text evidence="1">Belongs to the LytR/CpsA/Psr (LCP) family.</text>
</comment>
<feature type="domain" description="LytR/CpsA/Psr regulator C-terminal" evidence="5">
    <location>
        <begin position="397"/>
        <end position="479"/>
    </location>
</feature>
<feature type="transmembrane region" description="Helical" evidence="3">
    <location>
        <begin position="41"/>
        <end position="62"/>
    </location>
</feature>
<name>A0A1S2PX73_9ACTN</name>
<evidence type="ECO:0000256" key="3">
    <source>
        <dbReference type="SAM" id="Phobius"/>
    </source>
</evidence>
<protein>
    <submittedName>
        <fullName evidence="6">Transcriptional regulator</fullName>
    </submittedName>
</protein>
<evidence type="ECO:0000259" key="4">
    <source>
        <dbReference type="Pfam" id="PF03816"/>
    </source>
</evidence>
<feature type="region of interest" description="Disordered" evidence="2">
    <location>
        <begin position="367"/>
        <end position="392"/>
    </location>
</feature>
<keyword evidence="7" id="KW-1185">Reference proteome</keyword>
<dbReference type="RefSeq" id="WP_071365140.1">
    <property type="nucleotide sequence ID" value="NZ_MLYP01000013.1"/>
</dbReference>
<dbReference type="Pfam" id="PF03816">
    <property type="entry name" value="LytR_cpsA_psr"/>
    <property type="match status" value="1"/>
</dbReference>
<evidence type="ECO:0000313" key="7">
    <source>
        <dbReference type="Proteomes" id="UP000179935"/>
    </source>
</evidence>
<dbReference type="Proteomes" id="UP000179935">
    <property type="component" value="Unassembled WGS sequence"/>
</dbReference>
<organism evidence="6 7">
    <name type="scientific">Streptomyces colonosanans</name>
    <dbReference type="NCBI Taxonomy" id="1428652"/>
    <lineage>
        <taxon>Bacteria</taxon>
        <taxon>Bacillati</taxon>
        <taxon>Actinomycetota</taxon>
        <taxon>Actinomycetes</taxon>
        <taxon>Kitasatosporales</taxon>
        <taxon>Streptomycetaceae</taxon>
        <taxon>Streptomyces</taxon>
    </lineage>
</organism>
<dbReference type="NCBIfam" id="TIGR00350">
    <property type="entry name" value="lytR_cpsA_psr"/>
    <property type="match status" value="1"/>
</dbReference>
<evidence type="ECO:0000313" key="6">
    <source>
        <dbReference type="EMBL" id="OIJ98438.1"/>
    </source>
</evidence>
<comment type="caution">
    <text evidence="6">The sequence shown here is derived from an EMBL/GenBank/DDBJ whole genome shotgun (WGS) entry which is preliminary data.</text>
</comment>
<feature type="region of interest" description="Disordered" evidence="2">
    <location>
        <begin position="483"/>
        <end position="514"/>
    </location>
</feature>
<sequence length="514" mass="53537">MVPGQQVTPARHGGSASSRSHGGRARRGKAGTRRKRSPLRIALLIALALLVLVAAGAGWVYLRLNGNINTFDAGGLSDNRPPADASKGENVLVIGSDARTGGNTALGGGDANDIGRSDTAFLLHVYADHKHAVAVSFPRDTLVTIPPCRLPDGSWTQTRTNTMINEAYSVGLTAKGNPACTQNTVENLTGLRVDHTVVVDFKGFAALTDVVGGVKVCLPKDLYQKDLNPKRATRGKLIFTKGEQTVSGQKALDYVRIRHGMGDGSDIGRIKRQQAFVASLLKDVKSNGLTPTHLLPLADAATKSLTVDPGLGSADKLISFAMSLKNIDLHNTKFVTVPWRYQGARVALVQPDTDQLWAALKADRTIDGKDAGGKKQTDAGPSPSASPSPDATIGAGLRVSVYNGTTVPGLAAGAARTLTAHGFTVTGTTTARSQDHTTTRVEYGPGQKSAAETAALLFPGAELAPVTAPGVSVVVGQAYADHPSAAPVPTAIPSRVADDARSADDDPCSNLSYG</sequence>
<dbReference type="InterPro" id="IPR027381">
    <property type="entry name" value="LytR/CpsA/Psr_C"/>
</dbReference>
<dbReference type="InterPro" id="IPR050922">
    <property type="entry name" value="LytR/CpsA/Psr_CW_biosynth"/>
</dbReference>
<dbReference type="Gene3D" id="3.40.630.190">
    <property type="entry name" value="LCP protein"/>
    <property type="match status" value="1"/>
</dbReference>
<evidence type="ECO:0000256" key="1">
    <source>
        <dbReference type="ARBA" id="ARBA00006068"/>
    </source>
</evidence>
<evidence type="ECO:0000256" key="2">
    <source>
        <dbReference type="SAM" id="MobiDB-lite"/>
    </source>
</evidence>
<proteinExistence type="inferred from homology"/>
<feature type="region of interest" description="Disordered" evidence="2">
    <location>
        <begin position="1"/>
        <end position="33"/>
    </location>
</feature>
<feature type="compositionally biased region" description="Basic residues" evidence="2">
    <location>
        <begin position="21"/>
        <end position="33"/>
    </location>
</feature>
<dbReference type="PANTHER" id="PTHR33392:SF6">
    <property type="entry name" value="POLYISOPRENYL-TEICHOIC ACID--PEPTIDOGLYCAN TEICHOIC ACID TRANSFERASE TAGU"/>
    <property type="match status" value="1"/>
</dbReference>
<feature type="domain" description="Cell envelope-related transcriptional attenuator" evidence="4">
    <location>
        <begin position="116"/>
        <end position="285"/>
    </location>
</feature>
<feature type="compositionally biased region" description="Basic and acidic residues" evidence="2">
    <location>
        <begin position="367"/>
        <end position="377"/>
    </location>
</feature>
<keyword evidence="3" id="KW-1133">Transmembrane helix</keyword>